<accession>A0A3D8RDB6</accession>
<dbReference type="Pfam" id="PF23074">
    <property type="entry name" value="PH_FT_N"/>
    <property type="match status" value="1"/>
</dbReference>
<gene>
    <name evidence="3" type="ORF">BP5796_08087</name>
</gene>
<dbReference type="OrthoDB" id="5345571at2759"/>
<dbReference type="Proteomes" id="UP000256328">
    <property type="component" value="Unassembled WGS sequence"/>
</dbReference>
<feature type="domain" description="PH" evidence="1">
    <location>
        <begin position="13"/>
        <end position="41"/>
    </location>
</feature>
<dbReference type="AlphaFoldDB" id="A0A3D8RDB6"/>
<evidence type="ECO:0000259" key="2">
    <source>
        <dbReference type="Pfam" id="PF23076"/>
    </source>
</evidence>
<name>A0A3D8RDB6_9HELO</name>
<dbReference type="EMBL" id="PDLN01000011">
    <property type="protein sequence ID" value="RDW72053.1"/>
    <property type="molecule type" value="Genomic_DNA"/>
</dbReference>
<feature type="domain" description="PH" evidence="2">
    <location>
        <begin position="46"/>
        <end position="154"/>
    </location>
</feature>
<organism evidence="3 4">
    <name type="scientific">Coleophoma crateriformis</name>
    <dbReference type="NCBI Taxonomy" id="565419"/>
    <lineage>
        <taxon>Eukaryota</taxon>
        <taxon>Fungi</taxon>
        <taxon>Dikarya</taxon>
        <taxon>Ascomycota</taxon>
        <taxon>Pezizomycotina</taxon>
        <taxon>Leotiomycetes</taxon>
        <taxon>Helotiales</taxon>
        <taxon>Dermateaceae</taxon>
        <taxon>Coleophoma</taxon>
    </lineage>
</organism>
<evidence type="ECO:0000313" key="4">
    <source>
        <dbReference type="Proteomes" id="UP000256328"/>
    </source>
</evidence>
<evidence type="ECO:0000259" key="1">
    <source>
        <dbReference type="Pfam" id="PF23074"/>
    </source>
</evidence>
<dbReference type="InterPro" id="IPR057082">
    <property type="entry name" value="PH_C"/>
</dbReference>
<evidence type="ECO:0000313" key="3">
    <source>
        <dbReference type="EMBL" id="RDW72053.1"/>
    </source>
</evidence>
<dbReference type="Pfam" id="PF23076">
    <property type="entry name" value="PH_FT_C"/>
    <property type="match status" value="1"/>
</dbReference>
<dbReference type="InterPro" id="IPR057081">
    <property type="entry name" value="PH_N"/>
</dbReference>
<reference evidence="3 4" key="1">
    <citation type="journal article" date="2018" name="IMA Fungus">
        <title>IMA Genome-F 9: Draft genome sequence of Annulohypoxylon stygium, Aspergillus mulundensis, Berkeleyomyces basicola (syn. Thielaviopsis basicola), Ceratocystis smalleyi, two Cercospora beticola strains, Coleophoma cylindrospora, Fusarium fracticaudum, Phialophora cf. hyalina, and Morchella septimelata.</title>
        <authorList>
            <person name="Wingfield B.D."/>
            <person name="Bills G.F."/>
            <person name="Dong Y."/>
            <person name="Huang W."/>
            <person name="Nel W.J."/>
            <person name="Swalarsk-Parry B.S."/>
            <person name="Vaghefi N."/>
            <person name="Wilken P.M."/>
            <person name="An Z."/>
            <person name="de Beer Z.W."/>
            <person name="De Vos L."/>
            <person name="Chen L."/>
            <person name="Duong T.A."/>
            <person name="Gao Y."/>
            <person name="Hammerbacher A."/>
            <person name="Kikkert J.R."/>
            <person name="Li Y."/>
            <person name="Li H."/>
            <person name="Li K."/>
            <person name="Li Q."/>
            <person name="Liu X."/>
            <person name="Ma X."/>
            <person name="Naidoo K."/>
            <person name="Pethybridge S.J."/>
            <person name="Sun J."/>
            <person name="Steenkamp E.T."/>
            <person name="van der Nest M.A."/>
            <person name="van Wyk S."/>
            <person name="Wingfield M.J."/>
            <person name="Xiong C."/>
            <person name="Yue Q."/>
            <person name="Zhang X."/>
        </authorList>
    </citation>
    <scope>NUCLEOTIDE SEQUENCE [LARGE SCALE GENOMIC DNA]</scope>
    <source>
        <strain evidence="3 4">BP5796</strain>
    </source>
</reference>
<sequence length="173" mass="20377">MPETPKTSLTKTEMVLFHCTFVSLKARSPETFRMHPDDYRLGGERKLFQERIVDDGYAHYLSVFKDERTRGLRLQASVCEGELRKCPVWTAFVTHQSESLDWLVPKDRYRVWIMDIHLYVFCNAYREGHQRKQHGAFEIHFLEPEAAYRFEDLFYLTPSSSSSSIIEILEPGH</sequence>
<comment type="caution">
    <text evidence="3">The sequence shown here is derived from an EMBL/GenBank/DDBJ whole genome shotgun (WGS) entry which is preliminary data.</text>
</comment>
<keyword evidence="4" id="KW-1185">Reference proteome</keyword>
<proteinExistence type="predicted"/>
<protein>
    <submittedName>
        <fullName evidence="3">Uncharacterized protein</fullName>
    </submittedName>
</protein>